<name>R7WBS8_AEGTA</name>
<keyword evidence="5" id="KW-0067">ATP-binding</keyword>
<protein>
    <submittedName>
        <fullName evidence="8">Uncharacterized protein</fullName>
    </submittedName>
</protein>
<dbReference type="PANTHER" id="PTHR10457:SF6">
    <property type="entry name" value="GALACTURONOKINASE"/>
    <property type="match status" value="1"/>
</dbReference>
<dbReference type="SUPFAM" id="SSF54211">
    <property type="entry name" value="Ribosomal protein S5 domain 2-like"/>
    <property type="match status" value="1"/>
</dbReference>
<keyword evidence="2" id="KW-0479">Metal-binding</keyword>
<dbReference type="GO" id="GO:0016773">
    <property type="term" value="F:phosphotransferase activity, alcohol group as acceptor"/>
    <property type="evidence" value="ECO:0007669"/>
    <property type="project" value="InterPro"/>
</dbReference>
<dbReference type="FunFam" id="3.30.70.890:FF:000001">
    <property type="entry name" value="Galactokinase"/>
    <property type="match status" value="1"/>
</dbReference>
<evidence type="ECO:0000256" key="7">
    <source>
        <dbReference type="ARBA" id="ARBA00023277"/>
    </source>
</evidence>
<dbReference type="GO" id="GO:0046872">
    <property type="term" value="F:metal ion binding"/>
    <property type="evidence" value="ECO:0007669"/>
    <property type="project" value="UniProtKB-KW"/>
</dbReference>
<keyword evidence="4" id="KW-0418">Kinase</keyword>
<dbReference type="InterPro" id="IPR014721">
    <property type="entry name" value="Ribsml_uS5_D2-typ_fold_subgr"/>
</dbReference>
<evidence type="ECO:0000256" key="5">
    <source>
        <dbReference type="ARBA" id="ARBA00022840"/>
    </source>
</evidence>
<evidence type="ECO:0000256" key="3">
    <source>
        <dbReference type="ARBA" id="ARBA00022741"/>
    </source>
</evidence>
<evidence type="ECO:0000256" key="4">
    <source>
        <dbReference type="ARBA" id="ARBA00022777"/>
    </source>
</evidence>
<keyword evidence="1" id="KW-0808">Transferase</keyword>
<keyword evidence="7" id="KW-0119">Carbohydrate metabolism</keyword>
<dbReference type="Gene3D" id="3.30.70.890">
    <property type="entry name" value="GHMP kinase, C-terminal domain"/>
    <property type="match status" value="1"/>
</dbReference>
<dbReference type="InterPro" id="IPR006206">
    <property type="entry name" value="Mevalonate/galactokinase"/>
</dbReference>
<dbReference type="InterPro" id="IPR036554">
    <property type="entry name" value="GHMP_kinase_C_sf"/>
</dbReference>
<dbReference type="GO" id="GO:0016301">
    <property type="term" value="F:kinase activity"/>
    <property type="evidence" value="ECO:0007669"/>
    <property type="project" value="UniProtKB-KW"/>
</dbReference>
<dbReference type="Gene3D" id="3.30.230.10">
    <property type="match status" value="2"/>
</dbReference>
<dbReference type="SUPFAM" id="SSF55060">
    <property type="entry name" value="GHMP Kinase, C-terminal domain"/>
    <property type="match status" value="1"/>
</dbReference>
<keyword evidence="3" id="KW-0547">Nucleotide-binding</keyword>
<evidence type="ECO:0000256" key="2">
    <source>
        <dbReference type="ARBA" id="ARBA00022723"/>
    </source>
</evidence>
<dbReference type="PIRSF" id="PIRSF000530">
    <property type="entry name" value="Galactokinase"/>
    <property type="match status" value="1"/>
</dbReference>
<dbReference type="AlphaFoldDB" id="R7WBS8"/>
<dbReference type="GO" id="GO:0006012">
    <property type="term" value="P:galactose metabolic process"/>
    <property type="evidence" value="ECO:0007669"/>
    <property type="project" value="TreeGrafter"/>
</dbReference>
<dbReference type="PANTHER" id="PTHR10457">
    <property type="entry name" value="MEVALONATE KINASE/GALACTOKINASE"/>
    <property type="match status" value="1"/>
</dbReference>
<dbReference type="GO" id="GO:0005829">
    <property type="term" value="C:cytosol"/>
    <property type="evidence" value="ECO:0007669"/>
    <property type="project" value="TreeGrafter"/>
</dbReference>
<keyword evidence="6" id="KW-0460">Magnesium</keyword>
<evidence type="ECO:0000256" key="1">
    <source>
        <dbReference type="ARBA" id="ARBA00022679"/>
    </source>
</evidence>
<organism evidence="8">
    <name type="scientific">Aegilops tauschii</name>
    <name type="common">Tausch's goatgrass</name>
    <name type="synonym">Aegilops squarrosa</name>
    <dbReference type="NCBI Taxonomy" id="37682"/>
    <lineage>
        <taxon>Eukaryota</taxon>
        <taxon>Viridiplantae</taxon>
        <taxon>Streptophyta</taxon>
        <taxon>Embryophyta</taxon>
        <taxon>Tracheophyta</taxon>
        <taxon>Spermatophyta</taxon>
        <taxon>Magnoliopsida</taxon>
        <taxon>Liliopsida</taxon>
        <taxon>Poales</taxon>
        <taxon>Poaceae</taxon>
        <taxon>BOP clade</taxon>
        <taxon>Pooideae</taxon>
        <taxon>Triticodae</taxon>
        <taxon>Triticeae</taxon>
        <taxon>Triticinae</taxon>
        <taxon>Aegilops</taxon>
    </lineage>
</organism>
<proteinExistence type="predicted"/>
<sequence length="377" mass="41828">MQLDIVRKNVVEISGRDAREVRVVACPYRICPLGAHIDHQGGIVTAMTINYGVLLGFVPSDDAEVVLQSGQFKGITRFRVDDLQKPIENRGNITWESYARGAVYALQNSGYDLRKVGIAYLLALENVNDLVLSPVDNIQLDKSIENRYLGLENGILDPSAILLSRYGYLTFMDCKTASPSYVYFSELSKSQQPQGRPPFKILLAFSGLQHNLPKSRGYNMRVFECKEAARALLCASGSEDAPILRKVDPGVYEAQKCILDENLAKRAEHYFSEMKRVVKGREAWARGDLQELGQLISASGRSSIVNYECGSKEMIQLYEILLKAPGVLGARDRAEEAAAYVGAEYERSQPELVSKIPADRRVLVCEPGDSAQVILQS</sequence>
<dbReference type="GO" id="GO:0005524">
    <property type="term" value="F:ATP binding"/>
    <property type="evidence" value="ECO:0007669"/>
    <property type="project" value="UniProtKB-KW"/>
</dbReference>
<dbReference type="EnsemblPlants" id="EMT19268">
    <property type="protein sequence ID" value="EMT19268"/>
    <property type="gene ID" value="F775_31487"/>
</dbReference>
<evidence type="ECO:0000313" key="8">
    <source>
        <dbReference type="EnsemblPlants" id="EMT19268"/>
    </source>
</evidence>
<evidence type="ECO:0000256" key="6">
    <source>
        <dbReference type="ARBA" id="ARBA00022842"/>
    </source>
</evidence>
<reference evidence="8" key="1">
    <citation type="submission" date="2015-06" db="UniProtKB">
        <authorList>
            <consortium name="EnsemblPlants"/>
        </authorList>
    </citation>
    <scope>IDENTIFICATION</scope>
</reference>
<accession>R7WBS8</accession>
<dbReference type="InterPro" id="IPR020568">
    <property type="entry name" value="Ribosomal_Su5_D2-typ_SF"/>
</dbReference>